<sequence length="60" mass="6899">MYKRQKNSKSNKRFKTTTTTTEFVKRVSCHTPLEITAYVISCDFAGSKHIHLCLVCTSEE</sequence>
<evidence type="ECO:0000313" key="1">
    <source>
        <dbReference type="EMBL" id="KAK7475761.1"/>
    </source>
</evidence>
<protein>
    <submittedName>
        <fullName evidence="1">Uncharacterized protein</fullName>
    </submittedName>
</protein>
<keyword evidence="2" id="KW-1185">Reference proteome</keyword>
<dbReference type="EMBL" id="JACVVK020000394">
    <property type="protein sequence ID" value="KAK7475761.1"/>
    <property type="molecule type" value="Genomic_DNA"/>
</dbReference>
<accession>A0ABD0JLL0</accession>
<proteinExistence type="predicted"/>
<dbReference type="AlphaFoldDB" id="A0ABD0JLL0"/>
<organism evidence="1 2">
    <name type="scientific">Batillaria attramentaria</name>
    <dbReference type="NCBI Taxonomy" id="370345"/>
    <lineage>
        <taxon>Eukaryota</taxon>
        <taxon>Metazoa</taxon>
        <taxon>Spiralia</taxon>
        <taxon>Lophotrochozoa</taxon>
        <taxon>Mollusca</taxon>
        <taxon>Gastropoda</taxon>
        <taxon>Caenogastropoda</taxon>
        <taxon>Sorbeoconcha</taxon>
        <taxon>Cerithioidea</taxon>
        <taxon>Batillariidae</taxon>
        <taxon>Batillaria</taxon>
    </lineage>
</organism>
<reference evidence="1 2" key="1">
    <citation type="journal article" date="2023" name="Sci. Data">
        <title>Genome assembly of the Korean intertidal mud-creeper Batillaria attramentaria.</title>
        <authorList>
            <person name="Patra A.K."/>
            <person name="Ho P.T."/>
            <person name="Jun S."/>
            <person name="Lee S.J."/>
            <person name="Kim Y."/>
            <person name="Won Y.J."/>
        </authorList>
    </citation>
    <scope>NUCLEOTIDE SEQUENCE [LARGE SCALE GENOMIC DNA]</scope>
    <source>
        <strain evidence="1">Wonlab-2016</strain>
    </source>
</reference>
<dbReference type="Proteomes" id="UP001519460">
    <property type="component" value="Unassembled WGS sequence"/>
</dbReference>
<name>A0ABD0JLL0_9CAEN</name>
<comment type="caution">
    <text evidence="1">The sequence shown here is derived from an EMBL/GenBank/DDBJ whole genome shotgun (WGS) entry which is preliminary data.</text>
</comment>
<gene>
    <name evidence="1" type="ORF">BaRGS_00032982</name>
</gene>
<feature type="non-terminal residue" evidence="1">
    <location>
        <position position="60"/>
    </location>
</feature>
<evidence type="ECO:0000313" key="2">
    <source>
        <dbReference type="Proteomes" id="UP001519460"/>
    </source>
</evidence>